<organism evidence="1 2">
    <name type="scientific">Eumeta variegata</name>
    <name type="common">Bagworm moth</name>
    <name type="synonym">Eumeta japonica</name>
    <dbReference type="NCBI Taxonomy" id="151549"/>
    <lineage>
        <taxon>Eukaryota</taxon>
        <taxon>Metazoa</taxon>
        <taxon>Ecdysozoa</taxon>
        <taxon>Arthropoda</taxon>
        <taxon>Hexapoda</taxon>
        <taxon>Insecta</taxon>
        <taxon>Pterygota</taxon>
        <taxon>Neoptera</taxon>
        <taxon>Endopterygota</taxon>
        <taxon>Lepidoptera</taxon>
        <taxon>Glossata</taxon>
        <taxon>Ditrysia</taxon>
        <taxon>Tineoidea</taxon>
        <taxon>Psychidae</taxon>
        <taxon>Oiketicinae</taxon>
        <taxon>Eumeta</taxon>
    </lineage>
</organism>
<comment type="caution">
    <text evidence="1">The sequence shown here is derived from an EMBL/GenBank/DDBJ whole genome shotgun (WGS) entry which is preliminary data.</text>
</comment>
<dbReference type="Proteomes" id="UP000299102">
    <property type="component" value="Unassembled WGS sequence"/>
</dbReference>
<gene>
    <name evidence="1" type="ORF">EVAR_51686_1</name>
</gene>
<proteinExistence type="predicted"/>
<dbReference type="OrthoDB" id="425681at2759"/>
<evidence type="ECO:0000313" key="1">
    <source>
        <dbReference type="EMBL" id="GBP70363.1"/>
    </source>
</evidence>
<sequence>MWSLRSMCAVFQKDRCRDSDVRERCGLKEDVVTRVERVCCGGLAIWEVRMKVHLQIKSIERVYVMEKPNPRANELSIFYTYRLRSLMH</sequence>
<keyword evidence="2" id="KW-1185">Reference proteome</keyword>
<reference evidence="1 2" key="1">
    <citation type="journal article" date="2019" name="Commun. Biol.">
        <title>The bagworm genome reveals a unique fibroin gene that provides high tensile strength.</title>
        <authorList>
            <person name="Kono N."/>
            <person name="Nakamura H."/>
            <person name="Ohtoshi R."/>
            <person name="Tomita M."/>
            <person name="Numata K."/>
            <person name="Arakawa K."/>
        </authorList>
    </citation>
    <scope>NUCLEOTIDE SEQUENCE [LARGE SCALE GENOMIC DNA]</scope>
</reference>
<dbReference type="EMBL" id="BGZK01001071">
    <property type="protein sequence ID" value="GBP70363.1"/>
    <property type="molecule type" value="Genomic_DNA"/>
</dbReference>
<name>A0A4C1Y4S7_EUMVA</name>
<protein>
    <submittedName>
        <fullName evidence="1">Uncharacterized protein</fullName>
    </submittedName>
</protein>
<dbReference type="AlphaFoldDB" id="A0A4C1Y4S7"/>
<evidence type="ECO:0000313" key="2">
    <source>
        <dbReference type="Proteomes" id="UP000299102"/>
    </source>
</evidence>
<accession>A0A4C1Y4S7</accession>